<dbReference type="OrthoDB" id="9810818at2"/>
<proteinExistence type="inferred from homology"/>
<dbReference type="Pfam" id="PF00892">
    <property type="entry name" value="EamA"/>
    <property type="match status" value="2"/>
</dbReference>
<feature type="transmembrane region" description="Helical" evidence="7">
    <location>
        <begin position="37"/>
        <end position="58"/>
    </location>
</feature>
<sequence>MGQSTMKKGIVFTLLGATCWGLSGVLGEYLLNISKIDPVWIIANRLFFSGIVMVAMLFLKDKNNLVRVFSDKKDILKLLNFSFFGLLICQGTFFLTIKYTNAGMATVIQYIGPVIIMLYYCVIGRRWPLPREVIAIVVSLFGTVLIATHFDFSKLNISTLGLFWGVLSAFGLASYNIFSISLTTKYGVMPIMAWGLLFSGIIVYFLTGSYYIPDNFKLIDLICMSGVILVGTILSFSTYLEGVRLIGAVTGSIIGCFEPIAAIMFSFLLLGTTFGTIDLIGAGFILSAVIVLSKR</sequence>
<evidence type="ECO:0000256" key="7">
    <source>
        <dbReference type="SAM" id="Phobius"/>
    </source>
</evidence>
<protein>
    <submittedName>
        <fullName evidence="9">Putative membrane protein</fullName>
    </submittedName>
</protein>
<dbReference type="InterPro" id="IPR050638">
    <property type="entry name" value="AA-Vitamin_Transporters"/>
</dbReference>
<name>A0A133ZWH4_9BACL</name>
<comment type="similarity">
    <text evidence="2">Belongs to the EamA transporter family.</text>
</comment>
<keyword evidence="3" id="KW-1003">Cell membrane</keyword>
<gene>
    <name evidence="9" type="ORF">HMPREF3186_00928</name>
</gene>
<evidence type="ECO:0000256" key="6">
    <source>
        <dbReference type="ARBA" id="ARBA00023136"/>
    </source>
</evidence>
<organism evidence="9 10">
    <name type="scientific">Gemella haemolysans</name>
    <dbReference type="NCBI Taxonomy" id="1379"/>
    <lineage>
        <taxon>Bacteria</taxon>
        <taxon>Bacillati</taxon>
        <taxon>Bacillota</taxon>
        <taxon>Bacilli</taxon>
        <taxon>Bacillales</taxon>
        <taxon>Gemellaceae</taxon>
        <taxon>Gemella</taxon>
    </lineage>
</organism>
<feature type="domain" description="EamA" evidence="8">
    <location>
        <begin position="160"/>
        <end position="293"/>
    </location>
</feature>
<comment type="subcellular location">
    <subcellularLocation>
        <location evidence="1">Cell membrane</location>
        <topology evidence="1">Multi-pass membrane protein</topology>
    </subcellularLocation>
</comment>
<dbReference type="AlphaFoldDB" id="A0A133ZWH4"/>
<dbReference type="Proteomes" id="UP000070355">
    <property type="component" value="Unassembled WGS sequence"/>
</dbReference>
<dbReference type="STRING" id="1379.HMPREF3186_00928"/>
<feature type="transmembrane region" description="Helical" evidence="7">
    <location>
        <begin position="191"/>
        <end position="212"/>
    </location>
</feature>
<comment type="caution">
    <text evidence="9">The sequence shown here is derived from an EMBL/GenBank/DDBJ whole genome shotgun (WGS) entry which is preliminary data.</text>
</comment>
<feature type="transmembrane region" description="Helical" evidence="7">
    <location>
        <begin position="78"/>
        <end position="97"/>
    </location>
</feature>
<keyword evidence="4 7" id="KW-0812">Transmembrane</keyword>
<feature type="transmembrane region" description="Helical" evidence="7">
    <location>
        <begin position="218"/>
        <end position="238"/>
    </location>
</feature>
<feature type="transmembrane region" description="Helical" evidence="7">
    <location>
        <begin position="103"/>
        <end position="121"/>
    </location>
</feature>
<feature type="transmembrane region" description="Helical" evidence="7">
    <location>
        <begin position="162"/>
        <end position="184"/>
    </location>
</feature>
<reference evidence="10" key="1">
    <citation type="submission" date="2016-01" db="EMBL/GenBank/DDBJ databases">
        <authorList>
            <person name="Mitreva M."/>
            <person name="Pepin K.H."/>
            <person name="Mihindukulasuriya K.A."/>
            <person name="Fulton R."/>
            <person name="Fronick C."/>
            <person name="O'Laughlin M."/>
            <person name="Miner T."/>
            <person name="Herter B."/>
            <person name="Rosa B.A."/>
            <person name="Cordes M."/>
            <person name="Tomlinson C."/>
            <person name="Wollam A."/>
            <person name="Palsikar V.B."/>
            <person name="Mardis E.R."/>
            <person name="Wilson R.K."/>
        </authorList>
    </citation>
    <scope>NUCLEOTIDE SEQUENCE [LARGE SCALE GENOMIC DNA]</scope>
    <source>
        <strain evidence="10">DNF01167</strain>
    </source>
</reference>
<evidence type="ECO:0000256" key="3">
    <source>
        <dbReference type="ARBA" id="ARBA00022475"/>
    </source>
</evidence>
<keyword evidence="5 7" id="KW-1133">Transmembrane helix</keyword>
<evidence type="ECO:0000313" key="9">
    <source>
        <dbReference type="EMBL" id="KXB59791.1"/>
    </source>
</evidence>
<evidence type="ECO:0000256" key="5">
    <source>
        <dbReference type="ARBA" id="ARBA00022989"/>
    </source>
</evidence>
<evidence type="ECO:0000256" key="1">
    <source>
        <dbReference type="ARBA" id="ARBA00004651"/>
    </source>
</evidence>
<evidence type="ECO:0000313" key="10">
    <source>
        <dbReference type="Proteomes" id="UP000070355"/>
    </source>
</evidence>
<evidence type="ECO:0000259" key="8">
    <source>
        <dbReference type="Pfam" id="PF00892"/>
    </source>
</evidence>
<dbReference type="InterPro" id="IPR037185">
    <property type="entry name" value="EmrE-like"/>
</dbReference>
<keyword evidence="6 7" id="KW-0472">Membrane</keyword>
<evidence type="ECO:0000256" key="4">
    <source>
        <dbReference type="ARBA" id="ARBA00022692"/>
    </source>
</evidence>
<dbReference type="EMBL" id="LSDC01000063">
    <property type="protein sequence ID" value="KXB59791.1"/>
    <property type="molecule type" value="Genomic_DNA"/>
</dbReference>
<dbReference type="PANTHER" id="PTHR32322:SF18">
    <property type="entry name" value="S-ADENOSYLMETHIONINE_S-ADENOSYLHOMOCYSTEINE TRANSPORTER"/>
    <property type="match status" value="1"/>
</dbReference>
<dbReference type="RefSeq" id="WP_060914106.1">
    <property type="nucleotide sequence ID" value="NZ_JAGZGJ010000039.1"/>
</dbReference>
<dbReference type="SUPFAM" id="SSF103481">
    <property type="entry name" value="Multidrug resistance efflux transporter EmrE"/>
    <property type="match status" value="2"/>
</dbReference>
<feature type="transmembrane region" description="Helical" evidence="7">
    <location>
        <begin position="245"/>
        <end position="268"/>
    </location>
</feature>
<dbReference type="GO" id="GO:0005886">
    <property type="term" value="C:plasma membrane"/>
    <property type="evidence" value="ECO:0007669"/>
    <property type="project" value="UniProtKB-SubCell"/>
</dbReference>
<feature type="transmembrane region" description="Helical" evidence="7">
    <location>
        <begin position="274"/>
        <end position="292"/>
    </location>
</feature>
<dbReference type="PANTHER" id="PTHR32322">
    <property type="entry name" value="INNER MEMBRANE TRANSPORTER"/>
    <property type="match status" value="1"/>
</dbReference>
<feature type="transmembrane region" description="Helical" evidence="7">
    <location>
        <begin position="133"/>
        <end position="150"/>
    </location>
</feature>
<accession>A0A133ZWH4</accession>
<dbReference type="PATRIC" id="fig|1379.3.peg.911"/>
<evidence type="ECO:0000256" key="2">
    <source>
        <dbReference type="ARBA" id="ARBA00007362"/>
    </source>
</evidence>
<feature type="domain" description="EamA" evidence="8">
    <location>
        <begin position="8"/>
        <end position="147"/>
    </location>
</feature>
<dbReference type="InterPro" id="IPR000620">
    <property type="entry name" value="EamA_dom"/>
</dbReference>